<evidence type="ECO:0000313" key="2">
    <source>
        <dbReference type="Proteomes" id="UP001148737"/>
    </source>
</evidence>
<sequence>MNSLRLTRLTKVKIGTVCAAVTDATNRHHTTGVALAASVDTSIASLRWQLIRVVPPLVIVVLLHALLAFRRGLWRRQICILCVFIADNVLFAWSWFNKIGNREMYMNCAHVTIAGGRSLAKRSPADPFGSRPSMFAANVGRGCGTTEGCDLKFPKPGPDVDTASSKLCGPAVALSAVPCTGLAPPKSITLDVPATQPQNAAVVPKDFVGFGIESAFLPNFDNEFSANLVSSLASRMGKPPVVRVGGTSGDRFQYSPTQKEAKVCLKPPCKSSGGTFLLGPSFFESYERFKDARTVIQAPLENPINVTNTLDFVRLAWKHLDNGKRVATIALGNEVEYIYKKDAASYVNAALSLQSSIVKNLNLSGNAAKIFEAGNIASGSLSRGDSYHIDDVLRAGIDKNGLISTTAEHWYQISGKHEWTDATMQSLMTNHSAIKERFNSYTPSLKASQQKGIPYAIDENAAVLGGAPITFGGGFGYTLWSVDFNLLAMSRGVARVNNLAARPSATRSFWCPDNTGGKDSPGPQVRAPYPAAIFMADFIGKNASTAVTEVDTGRELLSAYAVYDDASKKLQRMALVNFRMYNGTRAANPRGEVTFNIPVGKGTKSVTVRRLRSDLGVAGMGFDYAGPKGNVSWAGEQWSHAIDLGKGHLTTGKVEESIVQARNGVVAVQVPNSEVAMVIL</sequence>
<proteinExistence type="predicted"/>
<keyword evidence="2" id="KW-1185">Reference proteome</keyword>
<evidence type="ECO:0000313" key="1">
    <source>
        <dbReference type="EMBL" id="KAJ3495381.1"/>
    </source>
</evidence>
<organism evidence="1 2">
    <name type="scientific">Lecanicillium saksenae</name>
    <dbReference type="NCBI Taxonomy" id="468837"/>
    <lineage>
        <taxon>Eukaryota</taxon>
        <taxon>Fungi</taxon>
        <taxon>Dikarya</taxon>
        <taxon>Ascomycota</taxon>
        <taxon>Pezizomycotina</taxon>
        <taxon>Sordariomycetes</taxon>
        <taxon>Hypocreomycetidae</taxon>
        <taxon>Hypocreales</taxon>
        <taxon>Cordycipitaceae</taxon>
        <taxon>Lecanicillium</taxon>
    </lineage>
</organism>
<accession>A0ACC1QZU1</accession>
<gene>
    <name evidence="1" type="ORF">NLG97_g3435</name>
</gene>
<comment type="caution">
    <text evidence="1">The sequence shown here is derived from an EMBL/GenBank/DDBJ whole genome shotgun (WGS) entry which is preliminary data.</text>
</comment>
<protein>
    <submittedName>
        <fullName evidence="1">Uncharacterized protein</fullName>
    </submittedName>
</protein>
<reference evidence="1" key="1">
    <citation type="submission" date="2022-07" db="EMBL/GenBank/DDBJ databases">
        <title>Genome Sequence of Lecanicillium saksenae.</title>
        <authorList>
            <person name="Buettner E."/>
        </authorList>
    </citation>
    <scope>NUCLEOTIDE SEQUENCE</scope>
    <source>
        <strain evidence="1">VT-O1</strain>
    </source>
</reference>
<dbReference type="Proteomes" id="UP001148737">
    <property type="component" value="Unassembled WGS sequence"/>
</dbReference>
<dbReference type="EMBL" id="JANAKD010000288">
    <property type="protein sequence ID" value="KAJ3495381.1"/>
    <property type="molecule type" value="Genomic_DNA"/>
</dbReference>
<name>A0ACC1QZU1_9HYPO</name>